<name>A0A645IZY7_9ZZZZ</name>
<proteinExistence type="predicted"/>
<comment type="caution">
    <text evidence="1">The sequence shown here is derived from an EMBL/GenBank/DDBJ whole genome shotgun (WGS) entry which is preliminary data.</text>
</comment>
<accession>A0A645IZY7</accession>
<sequence length="124" mass="13903">MENTLIEDNYFLYTGFGFTSTVMPEWSQFSSAYEGHRHPNTAVNFVMRNNVFYLSTGPLITSGAKAEFLPLLEGNTYVQTNGGWLAYWTAQGETDSRYIAYKQATIEDIITNELGDKTGASFAE</sequence>
<dbReference type="AlphaFoldDB" id="A0A645IZY7"/>
<evidence type="ECO:0000313" key="1">
    <source>
        <dbReference type="EMBL" id="MPN56988.1"/>
    </source>
</evidence>
<dbReference type="EMBL" id="VSSQ01127974">
    <property type="protein sequence ID" value="MPN56988.1"/>
    <property type="molecule type" value="Genomic_DNA"/>
</dbReference>
<gene>
    <name evidence="1" type="ORF">SDC9_204682</name>
</gene>
<organism evidence="1">
    <name type="scientific">bioreactor metagenome</name>
    <dbReference type="NCBI Taxonomy" id="1076179"/>
    <lineage>
        <taxon>unclassified sequences</taxon>
        <taxon>metagenomes</taxon>
        <taxon>ecological metagenomes</taxon>
    </lineage>
</organism>
<reference evidence="1" key="1">
    <citation type="submission" date="2019-08" db="EMBL/GenBank/DDBJ databases">
        <authorList>
            <person name="Kucharzyk K."/>
            <person name="Murdoch R.W."/>
            <person name="Higgins S."/>
            <person name="Loffler F."/>
        </authorList>
    </citation>
    <scope>NUCLEOTIDE SEQUENCE</scope>
</reference>
<protein>
    <submittedName>
        <fullName evidence="1">Uncharacterized protein</fullName>
    </submittedName>
</protein>